<dbReference type="EMBL" id="JADOBI010000012">
    <property type="protein sequence ID" value="MBF7982024.1"/>
    <property type="molecule type" value="Genomic_DNA"/>
</dbReference>
<evidence type="ECO:0000256" key="2">
    <source>
        <dbReference type="ARBA" id="ARBA00020422"/>
    </source>
</evidence>
<dbReference type="PROSITE" id="PS51350">
    <property type="entry name" value="PTS_HPR_DOM"/>
    <property type="match status" value="1"/>
</dbReference>
<evidence type="ECO:0000256" key="1">
    <source>
        <dbReference type="ARBA" id="ARBA00003681"/>
    </source>
</evidence>
<dbReference type="NCBIfam" id="TIGR01003">
    <property type="entry name" value="PTS_HPr_family"/>
    <property type="match status" value="1"/>
</dbReference>
<protein>
    <recommendedName>
        <fullName evidence="2">Phosphocarrier protein HPr</fullName>
    </recommendedName>
</protein>
<dbReference type="Proteomes" id="UP000636811">
    <property type="component" value="Unassembled WGS sequence"/>
</dbReference>
<evidence type="ECO:0000313" key="6">
    <source>
        <dbReference type="Proteomes" id="UP000636811"/>
    </source>
</evidence>
<dbReference type="PANTHER" id="PTHR33705">
    <property type="entry name" value="PHOSPHOCARRIER PROTEIN HPR"/>
    <property type="match status" value="1"/>
</dbReference>
<proteinExistence type="predicted"/>
<name>A0ABS0EB72_9GAMM</name>
<evidence type="ECO:0000259" key="4">
    <source>
        <dbReference type="PROSITE" id="PS51350"/>
    </source>
</evidence>
<keyword evidence="3" id="KW-0762">Sugar transport</keyword>
<dbReference type="InterPro" id="IPR002114">
    <property type="entry name" value="PTS_HPr_Ser_P_site"/>
</dbReference>
<dbReference type="Pfam" id="PF00381">
    <property type="entry name" value="PTS-HPr"/>
    <property type="match status" value="1"/>
</dbReference>
<keyword evidence="6" id="KW-1185">Reference proteome</keyword>
<sequence>MIASKIRFINPMGFHSRPCATFSKMAKKFNCNVSLVNKEKAADGRSMLALMKLGIVHDSTITLLCEGEQEKEASEILSHYLSTLVEEAG</sequence>
<dbReference type="PANTHER" id="PTHR33705:SF1">
    <property type="entry name" value="PHOSPHOCARRIER PROTEIN HPR"/>
    <property type="match status" value="1"/>
</dbReference>
<comment type="caution">
    <text evidence="5">The sequence shown here is derived from an EMBL/GenBank/DDBJ whole genome shotgun (WGS) entry which is preliminary data.</text>
</comment>
<organism evidence="5 6">
    <name type="scientific">Rahnella laticis</name>
    <dbReference type="NCBI Taxonomy" id="2787622"/>
    <lineage>
        <taxon>Bacteria</taxon>
        <taxon>Pseudomonadati</taxon>
        <taxon>Pseudomonadota</taxon>
        <taxon>Gammaproteobacteria</taxon>
        <taxon>Enterobacterales</taxon>
        <taxon>Yersiniaceae</taxon>
        <taxon>Rahnella</taxon>
    </lineage>
</organism>
<dbReference type="PROSITE" id="PS00589">
    <property type="entry name" value="PTS_HPR_SER"/>
    <property type="match status" value="1"/>
</dbReference>
<dbReference type="RefSeq" id="WP_195815881.1">
    <property type="nucleotide sequence ID" value="NZ_JADOBI010000012.1"/>
</dbReference>
<dbReference type="PRINTS" id="PR00107">
    <property type="entry name" value="PHOSPHOCPHPR"/>
</dbReference>
<accession>A0ABS0EB72</accession>
<feature type="domain" description="HPr" evidence="4">
    <location>
        <begin position="1"/>
        <end position="89"/>
    </location>
</feature>
<dbReference type="SUPFAM" id="SSF55594">
    <property type="entry name" value="HPr-like"/>
    <property type="match status" value="1"/>
</dbReference>
<evidence type="ECO:0000313" key="5">
    <source>
        <dbReference type="EMBL" id="MBF7982024.1"/>
    </source>
</evidence>
<dbReference type="Gene3D" id="3.30.1340.10">
    <property type="entry name" value="HPr-like"/>
    <property type="match status" value="1"/>
</dbReference>
<dbReference type="InterPro" id="IPR035895">
    <property type="entry name" value="HPr-like_sf"/>
</dbReference>
<keyword evidence="3" id="KW-0813">Transport</keyword>
<dbReference type="InterPro" id="IPR050399">
    <property type="entry name" value="HPr"/>
</dbReference>
<evidence type="ECO:0000256" key="3">
    <source>
        <dbReference type="ARBA" id="ARBA00022597"/>
    </source>
</evidence>
<dbReference type="InterPro" id="IPR000032">
    <property type="entry name" value="HPr-like"/>
</dbReference>
<comment type="function">
    <text evidence="1">General (non sugar-specific) component of the phosphoenolpyruvate-dependent sugar phosphotransferase system (sugar PTS). This major carbohydrate active-transport system catalyzes the phosphorylation of incoming sugar substrates concomitantly with their translocation across the cell membrane. The phosphoryl group from phosphoenolpyruvate (PEP) is transferred to the phosphoryl carrier protein HPr by enzyme I. Phospho-HPr then transfers it to the PTS EIIA domain.</text>
</comment>
<gene>
    <name evidence="5" type="ORF">IV433_21675</name>
</gene>
<reference evidence="5 6" key="1">
    <citation type="submission" date="2020-11" db="EMBL/GenBank/DDBJ databases">
        <title>Taxonomic investigation of Rahnella strains.</title>
        <authorList>
            <person name="Lee S.D."/>
        </authorList>
    </citation>
    <scope>NUCLEOTIDE SEQUENCE [LARGE SCALE GENOMIC DNA]</scope>
    <source>
        <strain evidence="5 6">SAP-17</strain>
    </source>
</reference>